<dbReference type="Pfam" id="PF22606">
    <property type="entry name" value="Cdc6-ORC-like_ATPase_lid"/>
    <property type="match status" value="1"/>
</dbReference>
<organism evidence="7 8">
    <name type="scientific">Pseudo-nitzschia multistriata</name>
    <dbReference type="NCBI Taxonomy" id="183589"/>
    <lineage>
        <taxon>Eukaryota</taxon>
        <taxon>Sar</taxon>
        <taxon>Stramenopiles</taxon>
        <taxon>Ochrophyta</taxon>
        <taxon>Bacillariophyta</taxon>
        <taxon>Bacillariophyceae</taxon>
        <taxon>Bacillariophycidae</taxon>
        <taxon>Bacillariales</taxon>
        <taxon>Bacillariaceae</taxon>
        <taxon>Pseudo-nitzschia</taxon>
    </lineage>
</organism>
<sequence length="157" mass="17660">MASVQSRMGTEKCVFKAYSLDDTISILRSKMKEGSPNFMFFEDDAILFAAKKTAALSGDIRKAFQICRSAAELVTRRFEEKKAIDSNGTDDFPKIRISDVQKASLESFNMAMVTAVSFSSPFETLLWKLSQVLQGTLSIYQHLLSGKLSDFYIDLER</sequence>
<dbReference type="Gene3D" id="1.10.8.60">
    <property type="match status" value="1"/>
</dbReference>
<evidence type="ECO:0000313" key="8">
    <source>
        <dbReference type="Proteomes" id="UP000291116"/>
    </source>
</evidence>
<evidence type="ECO:0000256" key="1">
    <source>
        <dbReference type="ARBA" id="ARBA00004123"/>
    </source>
</evidence>
<gene>
    <name evidence="7" type="ORF">PSNMU_V1.4_AUG-EV-PASAV3_0093810</name>
</gene>
<keyword evidence="8" id="KW-1185">Reference proteome</keyword>
<protein>
    <recommendedName>
        <fullName evidence="5">Origin recognition complex subunit 1</fullName>
    </recommendedName>
</protein>
<comment type="subcellular location">
    <subcellularLocation>
        <location evidence="1 5">Nucleus</location>
    </subcellularLocation>
</comment>
<dbReference type="InterPro" id="IPR054425">
    <property type="entry name" value="Cdc6_ORC1-like_ATPase_lid"/>
</dbReference>
<keyword evidence="2 5" id="KW-0235">DNA replication</keyword>
<dbReference type="EMBL" id="CAACVS010000439">
    <property type="protein sequence ID" value="VEU42353.1"/>
    <property type="molecule type" value="Genomic_DNA"/>
</dbReference>
<accession>A0A448ZJZ5</accession>
<dbReference type="InterPro" id="IPR027417">
    <property type="entry name" value="P-loop_NTPase"/>
</dbReference>
<dbReference type="Proteomes" id="UP000291116">
    <property type="component" value="Unassembled WGS sequence"/>
</dbReference>
<dbReference type="PANTHER" id="PTHR10763:SF23">
    <property type="entry name" value="ORIGIN RECOGNITION COMPLEX SUBUNIT 1"/>
    <property type="match status" value="1"/>
</dbReference>
<dbReference type="InterPro" id="IPR050311">
    <property type="entry name" value="ORC1/CDC6"/>
</dbReference>
<dbReference type="GO" id="GO:0003688">
    <property type="term" value="F:DNA replication origin binding"/>
    <property type="evidence" value="ECO:0007669"/>
    <property type="project" value="TreeGrafter"/>
</dbReference>
<keyword evidence="5" id="KW-0067">ATP-binding</keyword>
<feature type="domain" description="Cdc6/ORC1-like ATPase lid" evidence="6">
    <location>
        <begin position="18"/>
        <end position="74"/>
    </location>
</feature>
<dbReference type="GO" id="GO:0005524">
    <property type="term" value="F:ATP binding"/>
    <property type="evidence" value="ECO:0007669"/>
    <property type="project" value="UniProtKB-KW"/>
</dbReference>
<dbReference type="AlphaFoldDB" id="A0A448ZJZ5"/>
<dbReference type="GO" id="GO:0005664">
    <property type="term" value="C:nuclear origin of replication recognition complex"/>
    <property type="evidence" value="ECO:0007669"/>
    <property type="project" value="TreeGrafter"/>
</dbReference>
<comment type="function">
    <text evidence="5">Component of the origin recognition complex (ORC) that binds origins of replication. DNA-binding is ATP-dependent, however specific DNA sequences that define origins of replication have not been identified so far. ORC is required to assemble the pre-replication complex necessary to initiate DNA replication.</text>
</comment>
<evidence type="ECO:0000256" key="4">
    <source>
        <dbReference type="ARBA" id="ARBA00023242"/>
    </source>
</evidence>
<dbReference type="GO" id="GO:0033314">
    <property type="term" value="P:mitotic DNA replication checkpoint signaling"/>
    <property type="evidence" value="ECO:0007669"/>
    <property type="project" value="TreeGrafter"/>
</dbReference>
<proteinExistence type="inferred from homology"/>
<comment type="similarity">
    <text evidence="5">Belongs to the ORC1 family.</text>
</comment>
<dbReference type="SUPFAM" id="SSF52540">
    <property type="entry name" value="P-loop containing nucleoside triphosphate hydrolases"/>
    <property type="match status" value="1"/>
</dbReference>
<dbReference type="GO" id="GO:0006270">
    <property type="term" value="P:DNA replication initiation"/>
    <property type="evidence" value="ECO:0007669"/>
    <property type="project" value="TreeGrafter"/>
</dbReference>
<keyword evidence="4 5" id="KW-0539">Nucleus</keyword>
<evidence type="ECO:0000256" key="5">
    <source>
        <dbReference type="RuleBase" id="RU365058"/>
    </source>
</evidence>
<dbReference type="PANTHER" id="PTHR10763">
    <property type="entry name" value="CELL DIVISION CONTROL PROTEIN 6-RELATED"/>
    <property type="match status" value="1"/>
</dbReference>
<comment type="subunit">
    <text evidence="5">ORC is composed of six subunits.</text>
</comment>
<evidence type="ECO:0000259" key="6">
    <source>
        <dbReference type="Pfam" id="PF22606"/>
    </source>
</evidence>
<evidence type="ECO:0000313" key="7">
    <source>
        <dbReference type="EMBL" id="VEU42353.1"/>
    </source>
</evidence>
<reference evidence="7 8" key="1">
    <citation type="submission" date="2019-01" db="EMBL/GenBank/DDBJ databases">
        <authorList>
            <person name="Ferrante I. M."/>
        </authorList>
    </citation>
    <scope>NUCLEOTIDE SEQUENCE [LARGE SCALE GENOMIC DNA]</scope>
    <source>
        <strain evidence="7 8">B856</strain>
    </source>
</reference>
<keyword evidence="3 5" id="KW-0238">DNA-binding</keyword>
<evidence type="ECO:0000256" key="2">
    <source>
        <dbReference type="ARBA" id="ARBA00022705"/>
    </source>
</evidence>
<dbReference type="OrthoDB" id="1926878at2759"/>
<name>A0A448ZJZ5_9STRA</name>
<keyword evidence="5" id="KW-0547">Nucleotide-binding</keyword>
<evidence type="ECO:0000256" key="3">
    <source>
        <dbReference type="ARBA" id="ARBA00023125"/>
    </source>
</evidence>